<keyword evidence="4" id="KW-1134">Transmembrane beta strand</keyword>
<dbReference type="PRINTS" id="PR01032">
    <property type="entry name" value="PHAGEIV"/>
</dbReference>
<feature type="region of interest" description="Disordered" evidence="11">
    <location>
        <begin position="380"/>
        <end position="454"/>
    </location>
</feature>
<evidence type="ECO:0000256" key="10">
    <source>
        <dbReference type="RuleBase" id="RU004004"/>
    </source>
</evidence>
<dbReference type="EMBL" id="JACAQE010000015">
    <property type="protein sequence ID" value="NWC18448.1"/>
    <property type="molecule type" value="Genomic_DNA"/>
</dbReference>
<dbReference type="Pfam" id="PF21305">
    <property type="entry name" value="type_II_gspD_N0"/>
    <property type="match status" value="1"/>
</dbReference>
<dbReference type="InterPro" id="IPR005644">
    <property type="entry name" value="NolW-like"/>
</dbReference>
<evidence type="ECO:0000313" key="15">
    <source>
        <dbReference type="EMBL" id="NWC18448.1"/>
    </source>
</evidence>
<evidence type="ECO:0000259" key="14">
    <source>
        <dbReference type="Pfam" id="PF21305"/>
    </source>
</evidence>
<accession>A0A7Y8CH02</accession>
<feature type="domain" description="NolW-like" evidence="13">
    <location>
        <begin position="263"/>
        <end position="328"/>
    </location>
</feature>
<feature type="compositionally biased region" description="Low complexity" evidence="11">
    <location>
        <begin position="49"/>
        <end position="70"/>
    </location>
</feature>
<evidence type="ECO:0000256" key="8">
    <source>
        <dbReference type="ARBA" id="ARBA00023136"/>
    </source>
</evidence>
<dbReference type="RefSeq" id="WP_103033114.1">
    <property type="nucleotide sequence ID" value="NZ_JACAQE010000015.1"/>
</dbReference>
<keyword evidence="9" id="KW-0998">Cell outer membrane</keyword>
<dbReference type="InterPro" id="IPR004846">
    <property type="entry name" value="T2SS/T3SS_dom"/>
</dbReference>
<evidence type="ECO:0000256" key="4">
    <source>
        <dbReference type="ARBA" id="ARBA00022452"/>
    </source>
</evidence>
<sequence length="761" mass="81241">MIERIARPCLIGFILLSGCVSPVTDEVHDDLLLRQGLAGTGEDRARQEATTLPAAVAPTTTQTPAASSSPIIRGSQSLVARDSSPVKARPAPTDTTGTMFNFAGVPIQAVVNTILGDVLKENYSIGQGVTGDVTFSTSRPVGKAQAFAILETLLSWTNNAIIRQGDRYLVLPANQAVAGQLTPRQSIPEPGSGLSARFFVLDYISPLEMQKLLKPFARENAFLAVDTSRNVLVMAGTPDELNNYQQTINTFDVNWLKGMSIGVFGLKRANVGQLMPELERLFGAQSATPLAGMLRFLPIERTNAIVVISPQPEYLNDVRRWIDTIDQGGGDEPQMYVYDVRNMKATDLARYLRQIYSDESVTEDAAAQVAPGLRTVTLTSNGFGNGPGNAPGNGSAGNWGLPGNTGGTQGLPPPITSSADTRTSPDRASDDLQLGPPGQTNGGRAPVNANNPTNSVRITAQKSSNQLLVRSRPTQWAEIQSAIQRLDNPPMQVQIETRILEVGLTGSLNLGVQWYLGRLAGNSATKGIENASGSQGALGRGGAALGATDSLFYSFVSNNLQVALHALETNGNTRVLSAPSLVVMNNQQAQIQVGDNIPINQTTINTNTTTISTSSVQYIQTGVILDVVPRINPGGLVYLDIQQQVSDASTTVDANGNPTISTRAVSTQVAVQSGQTVLLGGLIKQNENGTDNSVPYLGRIPGLHWLFGNTQRQRGRSELIVLITPRVITGNSEARQITDEYRQQLQLMKPIEARPRAGSPP</sequence>
<name>A0A7Y8CH02_9PSED</name>
<dbReference type="GO" id="GO:0015627">
    <property type="term" value="C:type II protein secretion system complex"/>
    <property type="evidence" value="ECO:0007669"/>
    <property type="project" value="InterPro"/>
</dbReference>
<dbReference type="Pfam" id="PF00263">
    <property type="entry name" value="Secretin"/>
    <property type="match status" value="1"/>
</dbReference>
<comment type="caution">
    <text evidence="15">The sequence shown here is derived from an EMBL/GenBank/DDBJ whole genome shotgun (WGS) entry which is preliminary data.</text>
</comment>
<evidence type="ECO:0000256" key="6">
    <source>
        <dbReference type="ARBA" id="ARBA00022729"/>
    </source>
</evidence>
<dbReference type="NCBIfam" id="TIGR02517">
    <property type="entry name" value="type_II_gspD"/>
    <property type="match status" value="1"/>
</dbReference>
<dbReference type="Proteomes" id="UP000517547">
    <property type="component" value="Unassembled WGS sequence"/>
</dbReference>
<keyword evidence="7" id="KW-0653">Protein transport</keyword>
<dbReference type="PROSITE" id="PS51257">
    <property type="entry name" value="PROKAR_LIPOPROTEIN"/>
    <property type="match status" value="1"/>
</dbReference>
<reference evidence="15 16" key="1">
    <citation type="submission" date="2020-04" db="EMBL/GenBank/DDBJ databases">
        <title>Molecular characterization of pseudomonads from Agaricus bisporus reveal novel blotch 2 pathogens in Western Europe.</title>
        <authorList>
            <person name="Taparia T."/>
            <person name="Krijger M."/>
            <person name="Haynes E."/>
            <person name="Elpinstone J.G."/>
            <person name="Noble R."/>
            <person name="Van Der Wolf J."/>
        </authorList>
    </citation>
    <scope>NUCLEOTIDE SEQUENCE [LARGE SCALE GENOMIC DNA]</scope>
    <source>
        <strain evidence="15 16">IPO3738</strain>
    </source>
</reference>
<feature type="domain" description="GspD-like N0" evidence="14">
    <location>
        <begin position="101"/>
        <end position="165"/>
    </location>
</feature>
<evidence type="ECO:0000256" key="1">
    <source>
        <dbReference type="ARBA" id="ARBA00004442"/>
    </source>
</evidence>
<comment type="subcellular location">
    <subcellularLocation>
        <location evidence="1 10">Cell outer membrane</location>
    </subcellularLocation>
</comment>
<evidence type="ECO:0000256" key="2">
    <source>
        <dbReference type="ARBA" id="ARBA00006980"/>
    </source>
</evidence>
<dbReference type="GO" id="GO:0009279">
    <property type="term" value="C:cell outer membrane"/>
    <property type="evidence" value="ECO:0007669"/>
    <property type="project" value="UniProtKB-SubCell"/>
</dbReference>
<evidence type="ECO:0000256" key="9">
    <source>
        <dbReference type="ARBA" id="ARBA00023237"/>
    </source>
</evidence>
<evidence type="ECO:0000313" key="16">
    <source>
        <dbReference type="Proteomes" id="UP000517547"/>
    </source>
</evidence>
<dbReference type="GO" id="GO:0015628">
    <property type="term" value="P:protein secretion by the type II secretion system"/>
    <property type="evidence" value="ECO:0007669"/>
    <property type="project" value="InterPro"/>
</dbReference>
<evidence type="ECO:0000256" key="11">
    <source>
        <dbReference type="SAM" id="MobiDB-lite"/>
    </source>
</evidence>
<keyword evidence="5" id="KW-0812">Transmembrane</keyword>
<dbReference type="Pfam" id="PF03958">
    <property type="entry name" value="Secretin_N"/>
    <property type="match status" value="3"/>
</dbReference>
<evidence type="ECO:0000259" key="13">
    <source>
        <dbReference type="Pfam" id="PF03958"/>
    </source>
</evidence>
<comment type="similarity">
    <text evidence="2">Belongs to the bacterial secretin family. GSP D subfamily.</text>
</comment>
<keyword evidence="3 10" id="KW-0813">Transport</keyword>
<feature type="region of interest" description="Disordered" evidence="11">
    <location>
        <begin position="42"/>
        <end position="71"/>
    </location>
</feature>
<evidence type="ECO:0000256" key="7">
    <source>
        <dbReference type="ARBA" id="ARBA00022927"/>
    </source>
</evidence>
<dbReference type="InterPro" id="IPR049371">
    <property type="entry name" value="GspD-like_N0"/>
</dbReference>
<dbReference type="InterPro" id="IPR038591">
    <property type="entry name" value="NolW-like_sf"/>
</dbReference>
<dbReference type="AlphaFoldDB" id="A0A7Y8CH02"/>
<evidence type="ECO:0000256" key="5">
    <source>
        <dbReference type="ARBA" id="ARBA00022692"/>
    </source>
</evidence>
<proteinExistence type="inferred from homology"/>
<evidence type="ECO:0000256" key="3">
    <source>
        <dbReference type="ARBA" id="ARBA00022448"/>
    </source>
</evidence>
<dbReference type="InterPro" id="IPR050810">
    <property type="entry name" value="Bact_Secretion_Sys_Channel"/>
</dbReference>
<dbReference type="InterPro" id="IPR001775">
    <property type="entry name" value="GspD/PilQ"/>
</dbReference>
<feature type="domain" description="NolW-like" evidence="13">
    <location>
        <begin position="198"/>
        <end position="255"/>
    </location>
</feature>
<evidence type="ECO:0000259" key="12">
    <source>
        <dbReference type="Pfam" id="PF00263"/>
    </source>
</evidence>
<keyword evidence="6" id="KW-0732">Signal</keyword>
<keyword evidence="8" id="KW-0472">Membrane</keyword>
<gene>
    <name evidence="15" type="primary">gspD</name>
    <name evidence="15" type="ORF">HX845_32720</name>
</gene>
<dbReference type="PRINTS" id="PR00811">
    <property type="entry name" value="BCTERIALGSPD"/>
</dbReference>
<feature type="compositionally biased region" description="Gly residues" evidence="11">
    <location>
        <begin position="383"/>
        <end position="397"/>
    </location>
</feature>
<organism evidence="15 16">
    <name type="scientific">Pseudomonas gingeri</name>
    <dbReference type="NCBI Taxonomy" id="117681"/>
    <lineage>
        <taxon>Bacteria</taxon>
        <taxon>Pseudomonadati</taxon>
        <taxon>Pseudomonadota</taxon>
        <taxon>Gammaproteobacteria</taxon>
        <taxon>Pseudomonadales</taxon>
        <taxon>Pseudomonadaceae</taxon>
        <taxon>Pseudomonas</taxon>
    </lineage>
</organism>
<dbReference type="InterPro" id="IPR013356">
    <property type="entry name" value="T2SS_GspD"/>
</dbReference>
<dbReference type="PANTHER" id="PTHR30332">
    <property type="entry name" value="PROBABLE GENERAL SECRETION PATHWAY PROTEIN D"/>
    <property type="match status" value="1"/>
</dbReference>
<feature type="domain" description="Type II/III secretion system secretin-like" evidence="12">
    <location>
        <begin position="566"/>
        <end position="728"/>
    </location>
</feature>
<dbReference type="PANTHER" id="PTHR30332:SF25">
    <property type="entry name" value="SECRETIN XPSD"/>
    <property type="match status" value="1"/>
</dbReference>
<feature type="domain" description="NolW-like" evidence="13">
    <location>
        <begin position="337"/>
        <end position="492"/>
    </location>
</feature>
<protein>
    <submittedName>
        <fullName evidence="15">Type II secretion system secretin GspD</fullName>
    </submittedName>
</protein>
<dbReference type="Gene3D" id="3.30.1370.120">
    <property type="match status" value="3"/>
</dbReference>